<comment type="caution">
    <text evidence="1">The sequence shown here is derived from an EMBL/GenBank/DDBJ whole genome shotgun (WGS) entry which is preliminary data.</text>
</comment>
<dbReference type="EMBL" id="MWWY01000023">
    <property type="protein sequence ID" value="OZG64413.1"/>
    <property type="molecule type" value="Genomic_DNA"/>
</dbReference>
<accession>A0A261FZR8</accession>
<dbReference type="AlphaFoldDB" id="A0A261FZR8"/>
<name>A0A261FZR8_9BIFI</name>
<evidence type="ECO:0000313" key="1">
    <source>
        <dbReference type="EMBL" id="OZG64413.1"/>
    </source>
</evidence>
<dbReference type="Proteomes" id="UP000216074">
    <property type="component" value="Unassembled WGS sequence"/>
</dbReference>
<proteinExistence type="predicted"/>
<protein>
    <submittedName>
        <fullName evidence="1">Uncharacterized protein</fullName>
    </submittedName>
</protein>
<evidence type="ECO:0000313" key="2">
    <source>
        <dbReference type="Proteomes" id="UP000216074"/>
    </source>
</evidence>
<sequence>MAEDTRFTTSGRVTGSISTKTVVPPNCLTAQITALLGVSRENGRDESVGVHLWMLCARRVIGAAWVCR</sequence>
<keyword evidence="2" id="KW-1185">Reference proteome</keyword>
<gene>
    <name evidence="1" type="ORF">BHAP_1163</name>
</gene>
<reference evidence="1 2" key="1">
    <citation type="journal article" date="2017" name="BMC Genomics">
        <title>Comparative genomic and phylogenomic analyses of the Bifidobacteriaceae family.</title>
        <authorList>
            <person name="Lugli G.A."/>
            <person name="Milani C."/>
            <person name="Turroni F."/>
            <person name="Duranti S."/>
            <person name="Mancabelli L."/>
            <person name="Mangifesta M."/>
            <person name="Ferrario C."/>
            <person name="Modesto M."/>
            <person name="Mattarelli P."/>
            <person name="Jiri K."/>
            <person name="van Sinderen D."/>
            <person name="Ventura M."/>
        </authorList>
    </citation>
    <scope>NUCLEOTIDE SEQUENCE [LARGE SCALE GENOMIC DNA]</scope>
    <source>
        <strain evidence="1 2">DSM 100202</strain>
    </source>
</reference>
<organism evidence="1 2">
    <name type="scientific">Bifidobacterium hapali</name>
    <dbReference type="NCBI Taxonomy" id="1630172"/>
    <lineage>
        <taxon>Bacteria</taxon>
        <taxon>Bacillati</taxon>
        <taxon>Actinomycetota</taxon>
        <taxon>Actinomycetes</taxon>
        <taxon>Bifidobacteriales</taxon>
        <taxon>Bifidobacteriaceae</taxon>
        <taxon>Bifidobacterium</taxon>
    </lineage>
</organism>